<dbReference type="InterPro" id="IPR004513">
    <property type="entry name" value="FtsX"/>
</dbReference>
<dbReference type="EMBL" id="BDEC01000059">
    <property type="protein sequence ID" value="GBD68662.1"/>
    <property type="molecule type" value="Genomic_DNA"/>
</dbReference>
<sequence length="297" mass="33809">MDTMLRNFFQHVLESLKSLRRNGWMTVSSVTAVTVTLALLGAFLVIILNTVKLAQDMENNVEVSVYVNYETDEDEKKELRNNLEEIPHVESIDFSSKDEELARVQASYGDSWDLFDQDNPLLDVFIVRADDPQYVEDITEEANGMTEYVHDASYGEDLSDRIFSIAQRTRTWGLIGSIVLIIVAIFLISNTIRMTILTRKQEIQVMRLVGAKNGYIRWPFFLEGGWIGLIGSIIPIILMYTGYNKVYELVNPILERSNFSLLQPGSFNWQISLLLAVIGIVIGSVGSAFSMRRFLKF</sequence>
<evidence type="ECO:0000256" key="2">
    <source>
        <dbReference type="ARBA" id="ARBA00007379"/>
    </source>
</evidence>
<organism evidence="14 15">
    <name type="scientific">Tetragenococcus halophilus subsp. halophilus</name>
    <dbReference type="NCBI Taxonomy" id="1513897"/>
    <lineage>
        <taxon>Bacteria</taxon>
        <taxon>Bacillati</taxon>
        <taxon>Bacillota</taxon>
        <taxon>Bacilli</taxon>
        <taxon>Lactobacillales</taxon>
        <taxon>Enterococcaceae</taxon>
        <taxon>Tetragenococcus</taxon>
    </lineage>
</organism>
<dbReference type="PIRSF" id="PIRSF003097">
    <property type="entry name" value="FtsX"/>
    <property type="match status" value="1"/>
</dbReference>
<dbReference type="AlphaFoldDB" id="A0A2H6CUI6"/>
<protein>
    <recommendedName>
        <fullName evidence="3 10">Cell division protein FtsX</fullName>
    </recommendedName>
</protein>
<evidence type="ECO:0000256" key="5">
    <source>
        <dbReference type="ARBA" id="ARBA00022618"/>
    </source>
</evidence>
<dbReference type="PANTHER" id="PTHR47755:SF1">
    <property type="entry name" value="CELL DIVISION PROTEIN FTSX"/>
    <property type="match status" value="1"/>
</dbReference>
<keyword evidence="15" id="KW-1185">Reference proteome</keyword>
<comment type="caution">
    <text evidence="14">The sequence shown here is derived from an EMBL/GenBank/DDBJ whole genome shotgun (WGS) entry which is preliminary data.</text>
</comment>
<evidence type="ECO:0000256" key="8">
    <source>
        <dbReference type="ARBA" id="ARBA00023136"/>
    </source>
</evidence>
<keyword evidence="4 10" id="KW-1003">Cell membrane</keyword>
<accession>A0A2H6CUI6</accession>
<keyword evidence="9 10" id="KW-0131">Cell cycle</keyword>
<dbReference type="PANTHER" id="PTHR47755">
    <property type="entry name" value="CELL DIVISION PROTEIN FTSX"/>
    <property type="match status" value="1"/>
</dbReference>
<comment type="similarity">
    <text evidence="2 10">Belongs to the ABC-4 integral membrane protein family. FtsX subfamily.</text>
</comment>
<reference evidence="14 15" key="1">
    <citation type="submission" date="2016-05" db="EMBL/GenBank/DDBJ databases">
        <title>Whole genome sequencing of Tetragenococcus halophilus subsp. halophilus NISL 7118.</title>
        <authorList>
            <person name="Shiwa Y."/>
            <person name="Nishimura I."/>
            <person name="Yoshikawa H."/>
            <person name="Koyama Y."/>
            <person name="Oguma T."/>
        </authorList>
    </citation>
    <scope>NUCLEOTIDE SEQUENCE [LARGE SCALE GENOMIC DNA]</scope>
    <source>
        <strain evidence="14 15">NISL 7118</strain>
    </source>
</reference>
<evidence type="ECO:0000256" key="6">
    <source>
        <dbReference type="ARBA" id="ARBA00022692"/>
    </source>
</evidence>
<evidence type="ECO:0000259" key="13">
    <source>
        <dbReference type="Pfam" id="PF18075"/>
    </source>
</evidence>
<feature type="transmembrane region" description="Helical" evidence="11">
    <location>
        <begin position="267"/>
        <end position="289"/>
    </location>
</feature>
<feature type="domain" description="FtsX extracellular" evidence="13">
    <location>
        <begin position="61"/>
        <end position="146"/>
    </location>
</feature>
<dbReference type="Pfam" id="PF02687">
    <property type="entry name" value="FtsX"/>
    <property type="match status" value="1"/>
</dbReference>
<feature type="transmembrane region" description="Helical" evidence="11">
    <location>
        <begin position="218"/>
        <end position="240"/>
    </location>
</feature>
<evidence type="ECO:0000313" key="15">
    <source>
        <dbReference type="Proteomes" id="UP000236214"/>
    </source>
</evidence>
<dbReference type="InterPro" id="IPR058204">
    <property type="entry name" value="FtsX_firmicutes-type"/>
</dbReference>
<evidence type="ECO:0000256" key="10">
    <source>
        <dbReference type="PIRNR" id="PIRNR003097"/>
    </source>
</evidence>
<evidence type="ECO:0000256" key="9">
    <source>
        <dbReference type="ARBA" id="ARBA00023306"/>
    </source>
</evidence>
<dbReference type="Proteomes" id="UP000236214">
    <property type="component" value="Unassembled WGS sequence"/>
</dbReference>
<comment type="function">
    <text evidence="10">Part of the ABC transporter FtsEX involved in asymmetric cellular division facilitating the initiation of sporulation.</text>
</comment>
<dbReference type="GO" id="GO:0051301">
    <property type="term" value="P:cell division"/>
    <property type="evidence" value="ECO:0007669"/>
    <property type="project" value="UniProtKB-KW"/>
</dbReference>
<keyword evidence="8 10" id="KW-0472">Membrane</keyword>
<feature type="transmembrane region" description="Helical" evidence="11">
    <location>
        <begin position="172"/>
        <end position="197"/>
    </location>
</feature>
<evidence type="ECO:0000256" key="7">
    <source>
        <dbReference type="ARBA" id="ARBA00022989"/>
    </source>
</evidence>
<dbReference type="Pfam" id="PF18075">
    <property type="entry name" value="FtsX_ECD"/>
    <property type="match status" value="1"/>
</dbReference>
<keyword evidence="6 11" id="KW-0812">Transmembrane</keyword>
<evidence type="ECO:0000256" key="1">
    <source>
        <dbReference type="ARBA" id="ARBA00004651"/>
    </source>
</evidence>
<dbReference type="Gene3D" id="3.30.70.3040">
    <property type="match status" value="1"/>
</dbReference>
<comment type="subcellular location">
    <subcellularLocation>
        <location evidence="1">Cell membrane</location>
        <topology evidence="1">Multi-pass membrane protein</topology>
    </subcellularLocation>
</comment>
<evidence type="ECO:0000256" key="4">
    <source>
        <dbReference type="ARBA" id="ARBA00022475"/>
    </source>
</evidence>
<evidence type="ECO:0000256" key="11">
    <source>
        <dbReference type="SAM" id="Phobius"/>
    </source>
</evidence>
<keyword evidence="5 10" id="KW-0132">Cell division</keyword>
<evidence type="ECO:0000256" key="3">
    <source>
        <dbReference type="ARBA" id="ARBA00021907"/>
    </source>
</evidence>
<feature type="domain" description="ABC3 transporter permease C-terminal" evidence="12">
    <location>
        <begin position="175"/>
        <end position="296"/>
    </location>
</feature>
<feature type="transmembrane region" description="Helical" evidence="11">
    <location>
        <begin position="24"/>
        <end position="48"/>
    </location>
</feature>
<dbReference type="InterPro" id="IPR040690">
    <property type="entry name" value="FtsX_ECD"/>
</dbReference>
<dbReference type="InterPro" id="IPR003838">
    <property type="entry name" value="ABC3_permease_C"/>
</dbReference>
<keyword evidence="7 11" id="KW-1133">Transmembrane helix</keyword>
<name>A0A2H6CUI6_TETHA</name>
<proteinExistence type="inferred from homology"/>
<gene>
    <name evidence="14" type="primary">ftsX</name>
    <name evidence="14" type="ORF">TEHN7118_1468</name>
</gene>
<evidence type="ECO:0000259" key="12">
    <source>
        <dbReference type="Pfam" id="PF02687"/>
    </source>
</evidence>
<evidence type="ECO:0000313" key="14">
    <source>
        <dbReference type="EMBL" id="GBD68662.1"/>
    </source>
</evidence>
<dbReference type="NCBIfam" id="NF038347">
    <property type="entry name" value="FtsX_Gpos"/>
    <property type="match status" value="1"/>
</dbReference>
<dbReference type="GO" id="GO:0005886">
    <property type="term" value="C:plasma membrane"/>
    <property type="evidence" value="ECO:0007669"/>
    <property type="project" value="UniProtKB-SubCell"/>
</dbReference>